<accession>D8JWA2</accession>
<organism evidence="1 2">
    <name type="scientific">Hyphomicrobium denitrificans (strain ATCC 51888 / DSM 1869 / NCIMB 11706 / TK 0415)</name>
    <dbReference type="NCBI Taxonomy" id="582899"/>
    <lineage>
        <taxon>Bacteria</taxon>
        <taxon>Pseudomonadati</taxon>
        <taxon>Pseudomonadota</taxon>
        <taxon>Alphaproteobacteria</taxon>
        <taxon>Hyphomicrobiales</taxon>
        <taxon>Hyphomicrobiaceae</taxon>
        <taxon>Hyphomicrobium</taxon>
    </lineage>
</organism>
<dbReference type="AlphaFoldDB" id="D8JWA2"/>
<sequence>MYRLVSLPSETDNWVRRRFIEQDEPTRFFACDPGIGEYCSEVECAFDDAGNLIVRDRRTWKHEIELKANEDPENQ</sequence>
<protein>
    <submittedName>
        <fullName evidence="1">Uncharacterized protein</fullName>
    </submittedName>
</protein>
<dbReference type="Proteomes" id="UP000002033">
    <property type="component" value="Chromosome"/>
</dbReference>
<dbReference type="HOGENOM" id="CLU_2666141_0_0_5"/>
<evidence type="ECO:0000313" key="2">
    <source>
        <dbReference type="Proteomes" id="UP000002033"/>
    </source>
</evidence>
<name>D8JWA2_HYPDA</name>
<dbReference type="EMBL" id="CP002083">
    <property type="protein sequence ID" value="ADJ23015.1"/>
    <property type="molecule type" value="Genomic_DNA"/>
</dbReference>
<evidence type="ECO:0000313" key="1">
    <source>
        <dbReference type="EMBL" id="ADJ23015.1"/>
    </source>
</evidence>
<keyword evidence="2" id="KW-1185">Reference proteome</keyword>
<dbReference type="STRING" id="582899.Hden_1203"/>
<dbReference type="KEGG" id="hdn:Hden_1203"/>
<proteinExistence type="predicted"/>
<reference evidence="2" key="1">
    <citation type="journal article" date="2011" name="J. Bacteriol.">
        <title>Genome sequences of eight morphologically diverse alphaproteobacteria.</title>
        <authorList>
            <consortium name="US DOE Joint Genome Institute"/>
            <person name="Brown P.J."/>
            <person name="Kysela D.T."/>
            <person name="Buechlein A."/>
            <person name="Hemmerich C."/>
            <person name="Brun Y.V."/>
        </authorList>
    </citation>
    <scope>NUCLEOTIDE SEQUENCE [LARGE SCALE GENOMIC DNA]</scope>
    <source>
        <strain evidence="2">ATCC 51888 / DSM 1869 / NCIB 11706 / TK 0415</strain>
    </source>
</reference>
<gene>
    <name evidence="1" type="ordered locus">Hden_1203</name>
</gene>
<dbReference type="RefSeq" id="WP_013215230.1">
    <property type="nucleotide sequence ID" value="NC_014313.1"/>
</dbReference>